<evidence type="ECO:0000256" key="1">
    <source>
        <dbReference type="ARBA" id="ARBA00004903"/>
    </source>
</evidence>
<dbReference type="EC" id="1.5.1.3" evidence="3"/>
<evidence type="ECO:0000259" key="10">
    <source>
        <dbReference type="PROSITE" id="PS51330"/>
    </source>
</evidence>
<accession>A0A7K1FIL5</accession>
<dbReference type="AlphaFoldDB" id="A0A7K1FIL5"/>
<dbReference type="RefSeq" id="WP_154767693.1">
    <property type="nucleotide sequence ID" value="NZ_WLYK01000001.1"/>
</dbReference>
<evidence type="ECO:0000313" key="11">
    <source>
        <dbReference type="EMBL" id="MTD13967.1"/>
    </source>
</evidence>
<dbReference type="CDD" id="cd00209">
    <property type="entry name" value="DHFR"/>
    <property type="match status" value="1"/>
</dbReference>
<evidence type="ECO:0000313" key="12">
    <source>
        <dbReference type="Proteomes" id="UP000460221"/>
    </source>
</evidence>
<dbReference type="PRINTS" id="PR00070">
    <property type="entry name" value="DHFR"/>
</dbReference>
<comment type="caution">
    <text evidence="11">The sequence shown here is derived from an EMBL/GenBank/DDBJ whole genome shotgun (WGS) entry which is preliminary data.</text>
</comment>
<dbReference type="GO" id="GO:0004146">
    <property type="term" value="F:dihydrofolate reductase activity"/>
    <property type="evidence" value="ECO:0007669"/>
    <property type="project" value="UniProtKB-EC"/>
</dbReference>
<keyword evidence="7" id="KW-0560">Oxidoreductase</keyword>
<dbReference type="GO" id="GO:0006730">
    <property type="term" value="P:one-carbon metabolic process"/>
    <property type="evidence" value="ECO:0007669"/>
    <property type="project" value="UniProtKB-KW"/>
</dbReference>
<evidence type="ECO:0000256" key="8">
    <source>
        <dbReference type="ARBA" id="ARBA00025067"/>
    </source>
</evidence>
<dbReference type="InterPro" id="IPR001796">
    <property type="entry name" value="DHFR_dom"/>
</dbReference>
<dbReference type="Pfam" id="PF10000">
    <property type="entry name" value="ACT_3"/>
    <property type="match status" value="1"/>
</dbReference>
<evidence type="ECO:0000256" key="3">
    <source>
        <dbReference type="ARBA" id="ARBA00012856"/>
    </source>
</evidence>
<dbReference type="InterPro" id="IPR027795">
    <property type="entry name" value="CASTOR_ACT_dom"/>
</dbReference>
<dbReference type="GO" id="GO:0046654">
    <property type="term" value="P:tetrahydrofolate biosynthetic process"/>
    <property type="evidence" value="ECO:0007669"/>
    <property type="project" value="InterPro"/>
</dbReference>
<evidence type="ECO:0000256" key="5">
    <source>
        <dbReference type="ARBA" id="ARBA00022563"/>
    </source>
</evidence>
<dbReference type="SUPFAM" id="SSF55021">
    <property type="entry name" value="ACT-like"/>
    <property type="match status" value="2"/>
</dbReference>
<dbReference type="InterPro" id="IPR024072">
    <property type="entry name" value="DHFR-like_dom_sf"/>
</dbReference>
<evidence type="ECO:0000256" key="6">
    <source>
        <dbReference type="ARBA" id="ARBA00022857"/>
    </source>
</evidence>
<proteinExistence type="inferred from homology"/>
<organism evidence="11 12">
    <name type="scientific">Nakamurella alba</name>
    <dbReference type="NCBI Taxonomy" id="2665158"/>
    <lineage>
        <taxon>Bacteria</taxon>
        <taxon>Bacillati</taxon>
        <taxon>Actinomycetota</taxon>
        <taxon>Actinomycetes</taxon>
        <taxon>Nakamurellales</taxon>
        <taxon>Nakamurellaceae</taxon>
        <taxon>Nakamurella</taxon>
    </lineage>
</organism>
<reference evidence="11 12" key="1">
    <citation type="submission" date="2019-11" db="EMBL/GenBank/DDBJ databases">
        <authorList>
            <person name="Jiang L.-Q."/>
        </authorList>
    </citation>
    <scope>NUCLEOTIDE SEQUENCE [LARGE SCALE GENOMIC DNA]</scope>
    <source>
        <strain evidence="11 12">YIM 132087</strain>
    </source>
</reference>
<dbReference type="PROSITE" id="PS00075">
    <property type="entry name" value="DHFR_1"/>
    <property type="match status" value="1"/>
</dbReference>
<dbReference type="Gene3D" id="3.30.2130.10">
    <property type="entry name" value="VC0802-like"/>
    <property type="match status" value="1"/>
</dbReference>
<dbReference type="PANTHER" id="PTHR39199:SF1">
    <property type="entry name" value="BLR5128 PROTEIN"/>
    <property type="match status" value="1"/>
</dbReference>
<dbReference type="Proteomes" id="UP000460221">
    <property type="component" value="Unassembled WGS sequence"/>
</dbReference>
<evidence type="ECO:0000256" key="7">
    <source>
        <dbReference type="ARBA" id="ARBA00023002"/>
    </source>
</evidence>
<dbReference type="Pfam" id="PF13840">
    <property type="entry name" value="ACT_7"/>
    <property type="match status" value="1"/>
</dbReference>
<dbReference type="InterPro" id="IPR018717">
    <property type="entry name" value="DUF2241"/>
</dbReference>
<gene>
    <name evidence="11" type="ORF">GIS00_08425</name>
</gene>
<dbReference type="EMBL" id="WLYK01000001">
    <property type="protein sequence ID" value="MTD13967.1"/>
    <property type="molecule type" value="Genomic_DNA"/>
</dbReference>
<comment type="similarity">
    <text evidence="2 9">Belongs to the dihydrofolate reductase family.</text>
</comment>
<keyword evidence="12" id="KW-1185">Reference proteome</keyword>
<dbReference type="InterPro" id="IPR045865">
    <property type="entry name" value="ACT-like_dom_sf"/>
</dbReference>
<dbReference type="PROSITE" id="PS51330">
    <property type="entry name" value="DHFR_2"/>
    <property type="match status" value="1"/>
</dbReference>
<comment type="function">
    <text evidence="8">Key enzyme in folate metabolism. Catalyzes an essential reaction for de novo glycine and purine synthesis, and for DNA precursor synthesis.</text>
</comment>
<dbReference type="FunFam" id="3.40.430.10:FF:000001">
    <property type="entry name" value="Dihydrofolate reductase"/>
    <property type="match status" value="1"/>
</dbReference>
<protein>
    <recommendedName>
        <fullName evidence="4">Dihydrofolate reductase</fullName>
        <ecNumber evidence="3">1.5.1.3</ecNumber>
    </recommendedName>
</protein>
<feature type="domain" description="DHFR" evidence="10">
    <location>
        <begin position="2"/>
        <end position="158"/>
    </location>
</feature>
<keyword evidence="5" id="KW-0554">One-carbon metabolism</keyword>
<keyword evidence="6" id="KW-0521">NADP</keyword>
<comment type="pathway">
    <text evidence="1">Cofactor biosynthesis; tetrahydrofolate biosynthesis; 5,6,7,8-tetrahydrofolate from 7,8-dihydrofolate: step 1/1.</text>
</comment>
<evidence type="ECO:0000256" key="9">
    <source>
        <dbReference type="RuleBase" id="RU004474"/>
    </source>
</evidence>
<dbReference type="Pfam" id="PF00186">
    <property type="entry name" value="DHFR_1"/>
    <property type="match status" value="1"/>
</dbReference>
<dbReference type="Gene3D" id="3.40.430.10">
    <property type="entry name" value="Dihydrofolate Reductase, subunit A"/>
    <property type="match status" value="1"/>
</dbReference>
<evidence type="ECO:0000256" key="4">
    <source>
        <dbReference type="ARBA" id="ARBA00018886"/>
    </source>
</evidence>
<name>A0A7K1FIL5_9ACTN</name>
<evidence type="ECO:0000256" key="2">
    <source>
        <dbReference type="ARBA" id="ARBA00009539"/>
    </source>
</evidence>
<dbReference type="PANTHER" id="PTHR39199">
    <property type="entry name" value="BLR5128 PROTEIN"/>
    <property type="match status" value="1"/>
</dbReference>
<sequence length="290" mass="30284">MTITLVAAVAHGGVIGADGGMPWHLPEDLRRFKALTMGRPMIMGRRTFESIGRPLPGRRSIVVTRDGDWAADGVEVAHSLGEALELARAGGSDDVMVVGGGDIYAQALPLADVLEITHIDRTVAGDTRFPEIGPAEWEPVAELDAGPELRFTTYRRRPPALTDLQALLHGMSPVRRPDDVLFCTVAPGTDVPAGLSAVATVREAEGTTLVLTVADAAAAGLAGVGPQAWISLQVHSDLDAVGLTAAVAGALARHALPCNVIAGYFHDHLFVPADRADEALSVLAALAHTA</sequence>
<dbReference type="GO" id="GO:0070401">
    <property type="term" value="F:NADP+ binding"/>
    <property type="evidence" value="ECO:0007669"/>
    <property type="project" value="UniProtKB-ARBA"/>
</dbReference>
<dbReference type="SUPFAM" id="SSF53597">
    <property type="entry name" value="Dihydrofolate reductase-like"/>
    <property type="match status" value="1"/>
</dbReference>
<dbReference type="InterPro" id="IPR017925">
    <property type="entry name" value="DHFR_CS"/>
</dbReference>